<dbReference type="Proteomes" id="UP001231189">
    <property type="component" value="Unassembled WGS sequence"/>
</dbReference>
<keyword evidence="3" id="KW-1185">Reference proteome</keyword>
<evidence type="ECO:0000313" key="3">
    <source>
        <dbReference type="Proteomes" id="UP001231189"/>
    </source>
</evidence>
<reference evidence="2" key="1">
    <citation type="submission" date="2023-07" db="EMBL/GenBank/DDBJ databases">
        <title>A chromosome-level genome assembly of Lolium multiflorum.</title>
        <authorList>
            <person name="Chen Y."/>
            <person name="Copetti D."/>
            <person name="Kolliker R."/>
            <person name="Studer B."/>
        </authorList>
    </citation>
    <scope>NUCLEOTIDE SEQUENCE</scope>
    <source>
        <strain evidence="2">02402/16</strain>
        <tissue evidence="2">Leaf</tissue>
    </source>
</reference>
<dbReference type="Pfam" id="PF20241">
    <property type="entry name" value="DUF6598"/>
    <property type="match status" value="1"/>
</dbReference>
<sequence length="376" mass="42441">MRCGGDNDDDRHHRRIPCFEDIDKARWKRYYSDDDDEVDLDQPRSVLEALHIARCDSIIQYDPKKDARVFTRVCNINIAGFDLDRESKAGLGPLLKDATPETMRFRATVSANVISVKVIESDWGYPVSIYGTVVARDIIDFRCVSLFRREREDPQIINSAEDMLTLTGPCRGLLVLDFIYFEFNLKVKGDPDEDFSKGVIEDRAFGNKPITIDLPSRLSIVELVFQPVDCPVAASLLVNILNGPPNAPFIGKISAGTRNIETHIILYDGRATKGNRILVGDGGSIPLSRNMVVVPSPRWYKIEGIFVHICFFDDDEDEGTHVTILHPDEEHVCTHGPYELQVKVAWNFILSSPRAKHIGTRSFLLPPFYACPNYNS</sequence>
<protein>
    <recommendedName>
        <fullName evidence="1">DUF6598 domain-containing protein</fullName>
    </recommendedName>
</protein>
<dbReference type="PANTHER" id="PTHR33065">
    <property type="entry name" value="OS07G0486400 PROTEIN"/>
    <property type="match status" value="1"/>
</dbReference>
<organism evidence="2 3">
    <name type="scientific">Lolium multiflorum</name>
    <name type="common">Italian ryegrass</name>
    <name type="synonym">Lolium perenne subsp. multiflorum</name>
    <dbReference type="NCBI Taxonomy" id="4521"/>
    <lineage>
        <taxon>Eukaryota</taxon>
        <taxon>Viridiplantae</taxon>
        <taxon>Streptophyta</taxon>
        <taxon>Embryophyta</taxon>
        <taxon>Tracheophyta</taxon>
        <taxon>Spermatophyta</taxon>
        <taxon>Magnoliopsida</taxon>
        <taxon>Liliopsida</taxon>
        <taxon>Poales</taxon>
        <taxon>Poaceae</taxon>
        <taxon>BOP clade</taxon>
        <taxon>Pooideae</taxon>
        <taxon>Poodae</taxon>
        <taxon>Poeae</taxon>
        <taxon>Poeae Chloroplast Group 2 (Poeae type)</taxon>
        <taxon>Loliodinae</taxon>
        <taxon>Loliinae</taxon>
        <taxon>Lolium</taxon>
    </lineage>
</organism>
<feature type="domain" description="DUF6598" evidence="1">
    <location>
        <begin position="111"/>
        <end position="344"/>
    </location>
</feature>
<evidence type="ECO:0000313" key="2">
    <source>
        <dbReference type="EMBL" id="KAK1629563.1"/>
    </source>
</evidence>
<evidence type="ECO:0000259" key="1">
    <source>
        <dbReference type="Pfam" id="PF20241"/>
    </source>
</evidence>
<gene>
    <name evidence="2" type="ORF">QYE76_003878</name>
</gene>
<dbReference type="AlphaFoldDB" id="A0AAD8RPK6"/>
<accession>A0AAD8RPK6</accession>
<dbReference type="PANTHER" id="PTHR33065:SF198">
    <property type="entry name" value="DUF6598 DOMAIN-CONTAINING PROTEIN"/>
    <property type="match status" value="1"/>
</dbReference>
<name>A0AAD8RPK6_LOLMU</name>
<proteinExistence type="predicted"/>
<comment type="caution">
    <text evidence="2">The sequence shown here is derived from an EMBL/GenBank/DDBJ whole genome shotgun (WGS) entry which is preliminary data.</text>
</comment>
<dbReference type="EMBL" id="JAUUTY010000005">
    <property type="protein sequence ID" value="KAK1629563.1"/>
    <property type="molecule type" value="Genomic_DNA"/>
</dbReference>
<dbReference type="InterPro" id="IPR046533">
    <property type="entry name" value="DUF6598"/>
</dbReference>